<evidence type="ECO:0000256" key="4">
    <source>
        <dbReference type="ARBA" id="ARBA00023136"/>
    </source>
</evidence>
<dbReference type="InterPro" id="IPR001733">
    <property type="entry name" value="Peptidase_S26B"/>
</dbReference>
<dbReference type="SUPFAM" id="SSF51306">
    <property type="entry name" value="LexA/Signal peptidase"/>
    <property type="match status" value="1"/>
</dbReference>
<evidence type="ECO:0000256" key="1">
    <source>
        <dbReference type="ARBA" id="ARBA00004370"/>
    </source>
</evidence>
<evidence type="ECO:0000256" key="5">
    <source>
        <dbReference type="NCBIfam" id="TIGR02228"/>
    </source>
</evidence>
<dbReference type="InterPro" id="IPR036286">
    <property type="entry name" value="LexA/Signal_pep-like_sf"/>
</dbReference>
<dbReference type="RefSeq" id="WP_243557136.1">
    <property type="nucleotide sequence ID" value="NZ_CP094528.1"/>
</dbReference>
<keyword evidence="7" id="KW-0378">Hydrolase</keyword>
<proteinExistence type="predicted"/>
<dbReference type="GO" id="GO:0009003">
    <property type="term" value="F:signal peptidase activity"/>
    <property type="evidence" value="ECO:0007669"/>
    <property type="project" value="UniProtKB-EC"/>
</dbReference>
<gene>
    <name evidence="7" type="ORF">MTO99_03950</name>
</gene>
<protein>
    <recommendedName>
        <fullName evidence="5">Signal peptidase I</fullName>
        <ecNumber evidence="5">3.4.21.89</ecNumber>
    </recommendedName>
</protein>
<keyword evidence="8" id="KW-1185">Reference proteome</keyword>
<dbReference type="NCBIfam" id="TIGR02228">
    <property type="entry name" value="sigpep_I_arch"/>
    <property type="match status" value="1"/>
</dbReference>
<dbReference type="PANTHER" id="PTHR10806:SF6">
    <property type="entry name" value="SIGNAL PEPTIDASE COMPLEX CATALYTIC SUBUNIT SEC11"/>
    <property type="match status" value="1"/>
</dbReference>
<feature type="transmembrane region" description="Helical" evidence="6">
    <location>
        <begin position="7"/>
        <end position="32"/>
    </location>
</feature>
<organism evidence="7 8">
    <name type="scientific">Agromyces larvae</name>
    <dbReference type="NCBI Taxonomy" id="2929802"/>
    <lineage>
        <taxon>Bacteria</taxon>
        <taxon>Bacillati</taxon>
        <taxon>Actinomycetota</taxon>
        <taxon>Actinomycetes</taxon>
        <taxon>Micrococcales</taxon>
        <taxon>Microbacteriaceae</taxon>
        <taxon>Agromyces</taxon>
    </lineage>
</organism>
<evidence type="ECO:0000256" key="2">
    <source>
        <dbReference type="ARBA" id="ARBA00022692"/>
    </source>
</evidence>
<dbReference type="PANTHER" id="PTHR10806">
    <property type="entry name" value="SIGNAL PEPTIDASE COMPLEX CATALYTIC SUBUNIT SEC11"/>
    <property type="match status" value="1"/>
</dbReference>
<evidence type="ECO:0000256" key="6">
    <source>
        <dbReference type="SAM" id="Phobius"/>
    </source>
</evidence>
<comment type="subcellular location">
    <subcellularLocation>
        <location evidence="1">Membrane</location>
    </subcellularLocation>
</comment>
<evidence type="ECO:0000313" key="8">
    <source>
        <dbReference type="Proteomes" id="UP000832097"/>
    </source>
</evidence>
<keyword evidence="4 6" id="KW-0472">Membrane</keyword>
<feature type="transmembrane region" description="Helical" evidence="6">
    <location>
        <begin position="145"/>
        <end position="163"/>
    </location>
</feature>
<dbReference type="Proteomes" id="UP000832097">
    <property type="component" value="Chromosome"/>
</dbReference>
<name>A0ABY4C0L9_9MICO</name>
<dbReference type="CDD" id="cd06530">
    <property type="entry name" value="S26_SPase_I"/>
    <property type="match status" value="1"/>
</dbReference>
<reference evidence="7 8" key="1">
    <citation type="submission" date="2022-03" db="EMBL/GenBank/DDBJ databases">
        <title>Mucilaginibacter sp. isolated from the gut of Protaetia brevitarsis seulensis larvae.</title>
        <authorList>
            <person name="Won M."/>
            <person name="Kim S.-J."/>
            <person name="Kwon S.-W."/>
        </authorList>
    </citation>
    <scope>NUCLEOTIDE SEQUENCE [LARGE SCALE GENOMIC DNA]</scope>
    <source>
        <strain evidence="7 8">CFWR-12</strain>
    </source>
</reference>
<dbReference type="EMBL" id="CP094528">
    <property type="protein sequence ID" value="UOE44943.1"/>
    <property type="molecule type" value="Genomic_DNA"/>
</dbReference>
<evidence type="ECO:0000256" key="3">
    <source>
        <dbReference type="ARBA" id="ARBA00022989"/>
    </source>
</evidence>
<dbReference type="EC" id="3.4.21.89" evidence="5"/>
<keyword evidence="3 6" id="KW-1133">Transmembrane helix</keyword>
<dbReference type="InterPro" id="IPR019533">
    <property type="entry name" value="Peptidase_S26"/>
</dbReference>
<sequence length="184" mass="19526">MNTVARIVRTIGTVVLWVLTVVGAFSLVMWGLNAVGLVQPLIVTSGSMSPDIRDGDLLIATPTTAGAVQVGDVITVRSAYTDRYLTHRVAEIFDADGDLGFRLKGDANGTIDLEEYVMSPEDPVWQPRMTIAGGGDVVVFMTRPVIAMVIAGGIVVLTLPALLPARRAKRPAGASPRSREEALA</sequence>
<evidence type="ECO:0000313" key="7">
    <source>
        <dbReference type="EMBL" id="UOE44943.1"/>
    </source>
</evidence>
<keyword evidence="2 6" id="KW-0812">Transmembrane</keyword>
<accession>A0ABY4C0L9</accession>